<evidence type="ECO:0000313" key="1">
    <source>
        <dbReference type="EMBL" id="ALO27059.1"/>
    </source>
</evidence>
<dbReference type="AlphaFoldDB" id="A0A0S2IUQ3"/>
<proteinExistence type="predicted"/>
<name>A0A0S2IUQ3_LEPBO</name>
<dbReference type="EMBL" id="CP012029">
    <property type="protein sequence ID" value="ALO27059.1"/>
    <property type="molecule type" value="Genomic_DNA"/>
</dbReference>
<evidence type="ECO:0000313" key="2">
    <source>
        <dbReference type="Proteomes" id="UP000058857"/>
    </source>
</evidence>
<gene>
    <name evidence="1" type="ORF">LBBP_02843</name>
</gene>
<sequence length="117" mass="13970">MEKRLKPFFQLGLGIGLNIIKIYYEKRTFFYMLEMPKNQFSIRFFFMKMVDRISFVSLNFFNNSIENGNPDSNGFRLEMISNLTYKEFSKDLPKKLRVVTDNSGLRIELSFRLIKLT</sequence>
<dbReference type="PATRIC" id="fig|280505.15.peg.2774"/>
<reference evidence="1 2" key="1">
    <citation type="journal article" date="2015" name="PLoS Negl. Trop. Dis.">
        <title>Distribution of Plasmids in Distinct Leptospira Pathogenic Species.</title>
        <authorList>
            <person name="Wang Y."/>
            <person name="Zhuang X."/>
            <person name="Zhong Y."/>
            <person name="Zhang C."/>
            <person name="Zhang Y."/>
            <person name="Zeng L."/>
            <person name="Zhu Y."/>
            <person name="He P."/>
            <person name="Dong K."/>
            <person name="Pal U."/>
            <person name="Guo X."/>
            <person name="Qin J."/>
        </authorList>
    </citation>
    <scope>NUCLEOTIDE SEQUENCE [LARGE SCALE GENOMIC DNA]</scope>
    <source>
        <strain evidence="1 2">56604</strain>
    </source>
</reference>
<protein>
    <submittedName>
        <fullName evidence="1">Uncharacterized protein</fullName>
    </submittedName>
</protein>
<accession>A0A0S2IUQ3</accession>
<organism evidence="1">
    <name type="scientific">Leptospira borgpetersenii serovar Ballum</name>
    <dbReference type="NCBI Taxonomy" id="280505"/>
    <lineage>
        <taxon>Bacteria</taxon>
        <taxon>Pseudomonadati</taxon>
        <taxon>Spirochaetota</taxon>
        <taxon>Spirochaetia</taxon>
        <taxon>Leptospirales</taxon>
        <taxon>Leptospiraceae</taxon>
        <taxon>Leptospira</taxon>
    </lineage>
</organism>
<dbReference type="Proteomes" id="UP000058857">
    <property type="component" value="Chromosome 1"/>
</dbReference>